<name>A0A0S4W482_RALSL</name>
<sequence length="309" mass="35096">MPLDSLHRTLGEQLQADDNEHGYLLLDPMLREPLEARELLASGCDIFRIPVDRPQLHEDQWPKLVKLRPAAVEMLLASISLAMSEQSSAELEGEEGFVIGGWLRSSAEPRVLVRHLQSLMLPSEPRVGRRYLRLADRRVFEWIWPVLSPLQRQQWLGPISRWWALNRRNELVLHAMTEAVPEEPHHDPELLTAAQWTRLHDCELAQQILRGCSSFADPLPADYVPQAEHALRSVRSLGVAEPADIVLMSAYQLQIHPRLCEHPRVVELVRTAQNSDVPLQDALAGMPDPEGWDRIRHELTIGSPPNPLA</sequence>
<protein>
    <recommendedName>
        <fullName evidence="1">DUF4123 domain-containing protein</fullName>
    </recommendedName>
</protein>
<feature type="domain" description="DUF4123" evidence="1">
    <location>
        <begin position="23"/>
        <end position="154"/>
    </location>
</feature>
<dbReference type="EMBL" id="LN899825">
    <property type="protein sequence ID" value="CUV36925.1"/>
    <property type="molecule type" value="Genomic_DNA"/>
</dbReference>
<dbReference type="EMBL" id="LN899822">
    <property type="protein sequence ID" value="CUV58961.1"/>
    <property type="molecule type" value="Genomic_DNA"/>
</dbReference>
<evidence type="ECO:0000259" key="1">
    <source>
        <dbReference type="Pfam" id="PF13503"/>
    </source>
</evidence>
<gene>
    <name evidence="5" type="ORF">RD1301_v1_140001</name>
    <name evidence="2" type="ORF">RUN1744_v1_1220015</name>
    <name evidence="3" type="ORF">TD1301_v1_2560014</name>
    <name evidence="4" type="ORF">TF3108_v1_830015</name>
</gene>
<organism evidence="4">
    <name type="scientific">Ralstonia solanacearum</name>
    <name type="common">Pseudomonas solanacearum</name>
    <dbReference type="NCBI Taxonomy" id="305"/>
    <lineage>
        <taxon>Bacteria</taxon>
        <taxon>Pseudomonadati</taxon>
        <taxon>Pseudomonadota</taxon>
        <taxon>Betaproteobacteria</taxon>
        <taxon>Burkholderiales</taxon>
        <taxon>Burkholderiaceae</taxon>
        <taxon>Ralstonia</taxon>
        <taxon>Ralstonia solanacearum species complex</taxon>
    </lineage>
</organism>
<evidence type="ECO:0000313" key="3">
    <source>
        <dbReference type="EMBL" id="CUV36925.1"/>
    </source>
</evidence>
<dbReference type="EMBL" id="LN899826">
    <property type="protein sequence ID" value="CUV41655.1"/>
    <property type="molecule type" value="Genomic_DNA"/>
</dbReference>
<evidence type="ECO:0000313" key="4">
    <source>
        <dbReference type="EMBL" id="CUV41655.1"/>
    </source>
</evidence>
<reference evidence="4" key="1">
    <citation type="submission" date="2015-10" db="EMBL/GenBank/DDBJ databases">
        <authorList>
            <person name="Gilbert D.G."/>
        </authorList>
    </citation>
    <scope>NUCLEOTIDE SEQUENCE</scope>
    <source>
        <strain evidence="4">Phyl III-seqv23</strain>
    </source>
</reference>
<evidence type="ECO:0000313" key="5">
    <source>
        <dbReference type="EMBL" id="CUV58961.1"/>
    </source>
</evidence>
<evidence type="ECO:0000313" key="2">
    <source>
        <dbReference type="EMBL" id="CUV26054.1"/>
    </source>
</evidence>
<dbReference type="InterPro" id="IPR025391">
    <property type="entry name" value="DUF4123"/>
</dbReference>
<dbReference type="AlphaFoldDB" id="A0A0S4W482"/>
<accession>A0A0S4W482</accession>
<dbReference type="Pfam" id="PF13503">
    <property type="entry name" value="DUF4123"/>
    <property type="match status" value="1"/>
</dbReference>
<proteinExistence type="predicted"/>
<dbReference type="EMBL" id="LN899823">
    <property type="protein sequence ID" value="CUV26054.1"/>
    <property type="molecule type" value="Genomic_DNA"/>
</dbReference>